<evidence type="ECO:0000256" key="6">
    <source>
        <dbReference type="SAM" id="MobiDB-lite"/>
    </source>
</evidence>
<feature type="binding site" evidence="5">
    <location>
        <position position="314"/>
    </location>
    <ligand>
        <name>substrate</name>
    </ligand>
</feature>
<evidence type="ECO:0000313" key="10">
    <source>
        <dbReference type="Proteomes" id="UP000039865"/>
    </source>
</evidence>
<sequence>MENNLDTEIMNCEEEKKELFEGEYSQQDPNMLSEVKQKLQSEEEQELQTEEAQKMQSEEEKEKYIDEKPKKKYPFPESASDWGVKKELLEKIQWSQDIQIKLQSLESLVQLQYGDNREVNLVGIRHFIKNFKEFFQKLETESSLLLSKLAYIALNKQQYFPQDFEINVLTKSKNERFQEILLTNSQVLYFMSHMFFCTTIKIDDKYNSCNFLYYIYRDDPILQQKLKFLFNYFKKAIDRLEASPDIVRRISISRNSLGIAEYDAQVFLESQKQLTDVFIDENLRIEDFQGRRSMLGDFANKYIGGGALSLGSVQEEILFLIYPELNVSALFCQVMAGNEAIIMKGAMRFSKYYGYGYNLLYAGDFNQEFNKDCFDDMNRLETTFIAIDAIAFDRQFSNQLLQRCIARELIKSYAGFVGINCQDQEKLKIFENLNSEHDNLEKKQIVTEQSIQANN</sequence>
<dbReference type="PANTHER" id="PTHR12837">
    <property type="entry name" value="POLY ADP-RIBOSE GLYCOHYDROLASE"/>
    <property type="match status" value="1"/>
</dbReference>
<evidence type="ECO:0000256" key="2">
    <source>
        <dbReference type="ARBA" id="ARBA00012255"/>
    </source>
</evidence>
<comment type="similarity">
    <text evidence="1">Belongs to the poly(ADP-ribose) glycohydrolase family.</text>
</comment>
<feature type="binding site" evidence="5">
    <location>
        <position position="355"/>
    </location>
    <ligand>
        <name>substrate</name>
    </ligand>
</feature>
<dbReference type="InterPro" id="IPR007724">
    <property type="entry name" value="Poly_GlycHdrlase"/>
</dbReference>
<feature type="domain" description="PARG catalytic Macro" evidence="7">
    <location>
        <begin position="269"/>
        <end position="429"/>
    </location>
</feature>
<dbReference type="GO" id="GO:1990966">
    <property type="term" value="P:ATP generation from poly-ADP-D-ribose"/>
    <property type="evidence" value="ECO:0007669"/>
    <property type="project" value="TreeGrafter"/>
</dbReference>
<feature type="binding site" evidence="5">
    <location>
        <position position="300"/>
    </location>
    <ligand>
        <name>substrate</name>
    </ligand>
</feature>
<dbReference type="Pfam" id="PF20811">
    <property type="entry name" value="PARG_cat_N"/>
    <property type="match status" value="1"/>
</dbReference>
<gene>
    <name evidence="9" type="primary">Contig17275.g18396</name>
    <name evidence="9" type="ORF">STYLEM_14487</name>
</gene>
<dbReference type="InterPro" id="IPR046372">
    <property type="entry name" value="PARG_cat_C"/>
</dbReference>
<dbReference type="EMBL" id="CCKQ01013713">
    <property type="protein sequence ID" value="CDW85411.1"/>
    <property type="molecule type" value="Genomic_DNA"/>
</dbReference>
<evidence type="ECO:0000256" key="4">
    <source>
        <dbReference type="PIRSR" id="PIRSR607724-1"/>
    </source>
</evidence>
<dbReference type="GO" id="GO:0005975">
    <property type="term" value="P:carbohydrate metabolic process"/>
    <property type="evidence" value="ECO:0007669"/>
    <property type="project" value="InterPro"/>
</dbReference>
<evidence type="ECO:0000313" key="9">
    <source>
        <dbReference type="EMBL" id="CDW85411.1"/>
    </source>
</evidence>
<dbReference type="Proteomes" id="UP000039865">
    <property type="component" value="Unassembled WGS sequence"/>
</dbReference>
<feature type="domain" description="PARG helical" evidence="8">
    <location>
        <begin position="145"/>
        <end position="238"/>
    </location>
</feature>
<dbReference type="Pfam" id="PF05028">
    <property type="entry name" value="PARG_cat_C"/>
    <property type="match status" value="1"/>
</dbReference>
<evidence type="ECO:0000259" key="7">
    <source>
        <dbReference type="Pfam" id="PF05028"/>
    </source>
</evidence>
<accession>A0A078ATX8</accession>
<dbReference type="InterPro" id="IPR048362">
    <property type="entry name" value="PARG_helical"/>
</dbReference>
<dbReference type="OMA" id="IMNCEEE"/>
<feature type="active site" evidence="4">
    <location>
        <position position="297"/>
    </location>
</feature>
<dbReference type="GO" id="GO:0005634">
    <property type="term" value="C:nucleus"/>
    <property type="evidence" value="ECO:0007669"/>
    <property type="project" value="TreeGrafter"/>
</dbReference>
<protein>
    <recommendedName>
        <fullName evidence="2">poly(ADP-ribose) glycohydrolase</fullName>
        <ecNumber evidence="2">3.2.1.143</ecNumber>
    </recommendedName>
</protein>
<keyword evidence="3 9" id="KW-0378">Hydrolase</keyword>
<evidence type="ECO:0000256" key="3">
    <source>
        <dbReference type="ARBA" id="ARBA00022801"/>
    </source>
</evidence>
<feature type="active site" evidence="4">
    <location>
        <position position="315"/>
    </location>
</feature>
<dbReference type="GO" id="GO:0006282">
    <property type="term" value="P:regulation of DNA repair"/>
    <property type="evidence" value="ECO:0007669"/>
    <property type="project" value="InterPro"/>
</dbReference>
<dbReference type="InParanoid" id="A0A078ATX8"/>
<name>A0A078ATX8_STYLE</name>
<reference evidence="9 10" key="1">
    <citation type="submission" date="2014-06" db="EMBL/GenBank/DDBJ databases">
        <authorList>
            <person name="Swart Estienne"/>
        </authorList>
    </citation>
    <scope>NUCLEOTIDE SEQUENCE [LARGE SCALE GENOMIC DNA]</scope>
    <source>
        <strain evidence="9 10">130c</strain>
    </source>
</reference>
<feature type="active site" evidence="4">
    <location>
        <position position="316"/>
    </location>
</feature>
<dbReference type="GO" id="GO:0004649">
    <property type="term" value="F:poly(ADP-ribose) glycohydrolase activity"/>
    <property type="evidence" value="ECO:0007669"/>
    <property type="project" value="UniProtKB-EC"/>
</dbReference>
<evidence type="ECO:0000256" key="5">
    <source>
        <dbReference type="PIRSR" id="PIRSR607724-2"/>
    </source>
</evidence>
<evidence type="ECO:0000256" key="1">
    <source>
        <dbReference type="ARBA" id="ARBA00009545"/>
    </source>
</evidence>
<dbReference type="OrthoDB" id="1937899at2759"/>
<dbReference type="GO" id="GO:0009225">
    <property type="term" value="P:nucleotide-sugar metabolic process"/>
    <property type="evidence" value="ECO:0007669"/>
    <property type="project" value="TreeGrafter"/>
</dbReference>
<dbReference type="GO" id="GO:0005737">
    <property type="term" value="C:cytoplasm"/>
    <property type="evidence" value="ECO:0007669"/>
    <property type="project" value="TreeGrafter"/>
</dbReference>
<dbReference type="EC" id="3.2.1.143" evidence="2"/>
<feature type="region of interest" description="Disordered" evidence="6">
    <location>
        <begin position="17"/>
        <end position="67"/>
    </location>
</feature>
<dbReference type="PANTHER" id="PTHR12837:SF0">
    <property type="entry name" value="POLY(ADP-RIBOSE) GLYCOHYDROLASE"/>
    <property type="match status" value="1"/>
</dbReference>
<proteinExistence type="inferred from homology"/>
<keyword evidence="10" id="KW-1185">Reference proteome</keyword>
<feature type="compositionally biased region" description="Basic and acidic residues" evidence="6">
    <location>
        <begin position="51"/>
        <end position="67"/>
    </location>
</feature>
<dbReference type="AlphaFoldDB" id="A0A078ATX8"/>
<organism evidence="9 10">
    <name type="scientific">Stylonychia lemnae</name>
    <name type="common">Ciliate</name>
    <dbReference type="NCBI Taxonomy" id="5949"/>
    <lineage>
        <taxon>Eukaryota</taxon>
        <taxon>Sar</taxon>
        <taxon>Alveolata</taxon>
        <taxon>Ciliophora</taxon>
        <taxon>Intramacronucleata</taxon>
        <taxon>Spirotrichea</taxon>
        <taxon>Stichotrichia</taxon>
        <taxon>Sporadotrichida</taxon>
        <taxon>Oxytrichidae</taxon>
        <taxon>Stylonychinae</taxon>
        <taxon>Stylonychia</taxon>
    </lineage>
</organism>
<evidence type="ECO:0000259" key="8">
    <source>
        <dbReference type="Pfam" id="PF20811"/>
    </source>
</evidence>